<reference evidence="3" key="1">
    <citation type="submission" date="2021-01" db="EMBL/GenBank/DDBJ databases">
        <authorList>
            <person name="Corre E."/>
            <person name="Pelletier E."/>
            <person name="Niang G."/>
            <person name="Scheremetjew M."/>
            <person name="Finn R."/>
            <person name="Kale V."/>
            <person name="Holt S."/>
            <person name="Cochrane G."/>
            <person name="Meng A."/>
            <person name="Brown T."/>
            <person name="Cohen L."/>
        </authorList>
    </citation>
    <scope>NUCLEOTIDE SEQUENCE</scope>
    <source>
        <strain evidence="3">CCMP441</strain>
    </source>
</reference>
<dbReference type="SUPFAM" id="SSF81606">
    <property type="entry name" value="PP2C-like"/>
    <property type="match status" value="1"/>
</dbReference>
<feature type="domain" description="PPM-type phosphatase" evidence="2">
    <location>
        <begin position="112"/>
        <end position="393"/>
    </location>
</feature>
<dbReference type="AlphaFoldDB" id="A0A7S0TR29"/>
<dbReference type="GO" id="GO:0004722">
    <property type="term" value="F:protein serine/threonine phosphatase activity"/>
    <property type="evidence" value="ECO:0007669"/>
    <property type="project" value="InterPro"/>
</dbReference>
<dbReference type="CDD" id="cd00143">
    <property type="entry name" value="PP2Cc"/>
    <property type="match status" value="1"/>
</dbReference>
<dbReference type="PANTHER" id="PTHR47992">
    <property type="entry name" value="PROTEIN PHOSPHATASE"/>
    <property type="match status" value="1"/>
</dbReference>
<dbReference type="Gene3D" id="3.60.40.10">
    <property type="entry name" value="PPM-type phosphatase domain"/>
    <property type="match status" value="1"/>
</dbReference>
<protein>
    <recommendedName>
        <fullName evidence="2">PPM-type phosphatase domain-containing protein</fullName>
    </recommendedName>
</protein>
<feature type="compositionally biased region" description="Low complexity" evidence="1">
    <location>
        <begin position="77"/>
        <end position="98"/>
    </location>
</feature>
<evidence type="ECO:0000256" key="1">
    <source>
        <dbReference type="SAM" id="MobiDB-lite"/>
    </source>
</evidence>
<dbReference type="InterPro" id="IPR036457">
    <property type="entry name" value="PPM-type-like_dom_sf"/>
</dbReference>
<gene>
    <name evidence="3" type="ORF">HAND1043_LOCUS6078</name>
</gene>
<dbReference type="InterPro" id="IPR001932">
    <property type="entry name" value="PPM-type_phosphatase-like_dom"/>
</dbReference>
<dbReference type="PROSITE" id="PS51746">
    <property type="entry name" value="PPM_2"/>
    <property type="match status" value="1"/>
</dbReference>
<feature type="compositionally biased region" description="Basic and acidic residues" evidence="1">
    <location>
        <begin position="1"/>
        <end position="12"/>
    </location>
</feature>
<name>A0A7S0TR29_HEMAN</name>
<feature type="region of interest" description="Disordered" evidence="1">
    <location>
        <begin position="1"/>
        <end position="101"/>
    </location>
</feature>
<evidence type="ECO:0000259" key="2">
    <source>
        <dbReference type="PROSITE" id="PS51746"/>
    </source>
</evidence>
<dbReference type="EMBL" id="HBFK01010153">
    <property type="protein sequence ID" value="CAD8739586.1"/>
    <property type="molecule type" value="Transcribed_RNA"/>
</dbReference>
<evidence type="ECO:0000313" key="3">
    <source>
        <dbReference type="EMBL" id="CAD8739586.1"/>
    </source>
</evidence>
<dbReference type="Pfam" id="PF00481">
    <property type="entry name" value="PP2C"/>
    <property type="match status" value="1"/>
</dbReference>
<feature type="compositionally biased region" description="Pro residues" evidence="1">
    <location>
        <begin position="32"/>
        <end position="44"/>
    </location>
</feature>
<dbReference type="SMART" id="SM00332">
    <property type="entry name" value="PP2Cc"/>
    <property type="match status" value="1"/>
</dbReference>
<sequence>MDDLDDLLKEVEGLESPQKGPMPSSQPSKPVAQPPQPVAQPPAAVPSSLAGANQSKTLEGSKDFEAEIDGLLDGLDDTPTPSPAAHKAASAAASQPLPQGGGFSDSLCTGVWLGSAEEQGNRPSMEDRFIAKERFFPPNISGKLGSTRALCGVFDGHSSAMVAQFASTRLPEMMERESWYKDPKRSESDSIKKSLEETFVRLDEEILAMTAQGDLGGGATANVALLLDGWLHVANLGDARAVLSRGGRAMPLSVDHKPDAEAERMRIENANGKVEWRGCWRVMTSNGGNPRGLAVSRAFGDMDWKVPHALVESTPDVMSVELNGRDEFVIVGCDGVWDVLQNQDAVDIARRHLSGMRKESGGDVAAAAAAQQIASHALGLGSMDNVTVVVMAFLWA</sequence>
<organism evidence="3">
    <name type="scientific">Hemiselmis andersenii</name>
    <name type="common">Cryptophyte alga</name>
    <dbReference type="NCBI Taxonomy" id="464988"/>
    <lineage>
        <taxon>Eukaryota</taxon>
        <taxon>Cryptophyceae</taxon>
        <taxon>Cryptomonadales</taxon>
        <taxon>Hemiselmidaceae</taxon>
        <taxon>Hemiselmis</taxon>
    </lineage>
</organism>
<dbReference type="InterPro" id="IPR015655">
    <property type="entry name" value="PP2C"/>
</dbReference>
<accession>A0A7S0TR29</accession>
<feature type="compositionally biased region" description="Acidic residues" evidence="1">
    <location>
        <begin position="66"/>
        <end position="76"/>
    </location>
</feature>
<proteinExistence type="predicted"/>